<organism evidence="9 10">
    <name type="scientific">Clostridium boliviensis</name>
    <dbReference type="NCBI Taxonomy" id="318465"/>
    <lineage>
        <taxon>Bacteria</taxon>
        <taxon>Bacillati</taxon>
        <taxon>Bacillota</taxon>
        <taxon>Clostridia</taxon>
        <taxon>Eubacteriales</taxon>
        <taxon>Clostridiaceae</taxon>
        <taxon>Clostridium</taxon>
    </lineage>
</organism>
<keyword evidence="4 7" id="KW-1133">Transmembrane helix</keyword>
<accession>A0ABU4GQY3</accession>
<feature type="transmembrane region" description="Helical" evidence="7">
    <location>
        <begin position="787"/>
        <end position="816"/>
    </location>
</feature>
<reference evidence="9 10" key="1">
    <citation type="submission" date="2023-10" db="EMBL/GenBank/DDBJ databases">
        <title>A novel Glycoside Hydrolase 43-Like Enzyme from Clostrdium boliviensis is an Endo-xylanase, and a Candidate for Xylooligosaccharides Production from Different Xylan Substrates.</title>
        <authorList>
            <person name="Alvarez M.T."/>
            <person name="Rocabado-Villegas L.R."/>
            <person name="Salas-Veizaga D.M."/>
            <person name="Linares-Pasten J.A."/>
            <person name="Gudmundsdottir E.E."/>
            <person name="Hreggvidsson G.O."/>
            <person name="Adlercreutz P."/>
            <person name="Nordberg Karlsson E."/>
        </authorList>
    </citation>
    <scope>NUCLEOTIDE SEQUENCE [LARGE SCALE GENOMIC DNA]</scope>
    <source>
        <strain evidence="9 10">E-1</strain>
    </source>
</reference>
<evidence type="ECO:0000256" key="4">
    <source>
        <dbReference type="ARBA" id="ARBA00022989"/>
    </source>
</evidence>
<feature type="transmembrane region" description="Helical" evidence="7">
    <location>
        <begin position="740"/>
        <end position="766"/>
    </location>
</feature>
<dbReference type="PANTHER" id="PTHR30572">
    <property type="entry name" value="MEMBRANE COMPONENT OF TRANSPORTER-RELATED"/>
    <property type="match status" value="1"/>
</dbReference>
<protein>
    <submittedName>
        <fullName evidence="9">ABC transporter permease</fullName>
    </submittedName>
</protein>
<feature type="domain" description="ABC3 transporter permease C-terminal" evidence="8">
    <location>
        <begin position="273"/>
        <end position="399"/>
    </location>
</feature>
<feature type="transmembrane region" description="Helical" evidence="7">
    <location>
        <begin position="29"/>
        <end position="50"/>
    </location>
</feature>
<comment type="caution">
    <text evidence="9">The sequence shown here is derived from an EMBL/GenBank/DDBJ whole genome shotgun (WGS) entry which is preliminary data.</text>
</comment>
<feature type="domain" description="ABC3 transporter permease C-terminal" evidence="8">
    <location>
        <begin position="744"/>
        <end position="852"/>
    </location>
</feature>
<dbReference type="InterPro" id="IPR050250">
    <property type="entry name" value="Macrolide_Exporter_MacB"/>
</dbReference>
<feature type="transmembrane region" description="Helical" evidence="7">
    <location>
        <begin position="366"/>
        <end position="387"/>
    </location>
</feature>
<keyword evidence="3 7" id="KW-0812">Transmembrane</keyword>
<dbReference type="PANTHER" id="PTHR30572:SF4">
    <property type="entry name" value="ABC TRANSPORTER PERMEASE YTRF"/>
    <property type="match status" value="1"/>
</dbReference>
<keyword evidence="2" id="KW-1003">Cell membrane</keyword>
<feature type="transmembrane region" description="Helical" evidence="7">
    <location>
        <begin position="326"/>
        <end position="346"/>
    </location>
</feature>
<evidence type="ECO:0000256" key="3">
    <source>
        <dbReference type="ARBA" id="ARBA00022692"/>
    </source>
</evidence>
<dbReference type="EMBL" id="JAWONS010000290">
    <property type="protein sequence ID" value="MDW2800051.1"/>
    <property type="molecule type" value="Genomic_DNA"/>
</dbReference>
<evidence type="ECO:0000256" key="6">
    <source>
        <dbReference type="ARBA" id="ARBA00038076"/>
    </source>
</evidence>
<proteinExistence type="inferred from homology"/>
<feature type="transmembrane region" description="Helical" evidence="7">
    <location>
        <begin position="269"/>
        <end position="291"/>
    </location>
</feature>
<sequence>MGNNKYDVNQNVLKVLLNAYRRSNKKRDAVLISGVSIMIGLTFIIFSFLYGKLNIDTLKNVREDGIAVSTYLEYGTINLEDKIRRLPFVDNVGKEKFAGNIFLNGQKICTCIVTDDFTYQAMIKPAYTNIIGNYPQSVDEIMLSEKTLKYLGIANPKIGMKINLEFYWNILSKEELTGIQTFVLCGYYTDYHNSLSDKSIAYISINRCRLGNIDLYPSRILIDVKTKYGKAELIERNLYQNIPLSDDNQYFMSSATAQYRAMENMAGGLGSAIVFILLICFSMFIFVYNTLFISLNFDIRQYGLLEVIGVTGKQIKIMIYRQVLRIYLAGCVIGSGIGGFVVNQLLPELLNHMYLSNEGNVREISAFNNNFLVITILLAAVIMFIAAKTVVDKLLKMSPVEAMKGLKQNASVQKRVTKKERYFNINPILNLAIGNLLRDKKKLVLTVVSLTIGCEIALVSCVLALGTDSINRLSQNPDFVLGITQDAINNLLENSDYSTEKQLLTETITSEILYKCGLNTEKVSNIYGYFPICDKSTQKVLKVLNVNTNYTIVVQKINKQEWESLFKYITKYDLIIDTKEFVEGDGTIILHNHLASGENKQKQKDLIGKTISLYDIAPQGTKITEMNSIQLKNCGYLDISALDFPNLKLSDRSINIIFFLVSEKEFDRLSKTLTRQLLKTEINVSKEQENNIKNLLKNWVKEKNLEYQAKNDLQNQDLMYLVCNSDVIASQKDYISGSRIIMMSVSAALIFIGILNYTNTMVMNILTRKKELIILESIGLSKKRLRMMLIVEGALYSLMIIGLLLTIGNLLLLLLVKYIEYKIIYFKLIYPFSALFFIVLTLVVMCILIPYIICGQHIKESISLRKKQIEE</sequence>
<evidence type="ECO:0000256" key="2">
    <source>
        <dbReference type="ARBA" id="ARBA00022475"/>
    </source>
</evidence>
<evidence type="ECO:0000313" key="10">
    <source>
        <dbReference type="Proteomes" id="UP001276854"/>
    </source>
</evidence>
<evidence type="ECO:0000256" key="7">
    <source>
        <dbReference type="SAM" id="Phobius"/>
    </source>
</evidence>
<evidence type="ECO:0000259" key="8">
    <source>
        <dbReference type="Pfam" id="PF02687"/>
    </source>
</evidence>
<evidence type="ECO:0000256" key="1">
    <source>
        <dbReference type="ARBA" id="ARBA00004651"/>
    </source>
</evidence>
<gene>
    <name evidence="9" type="ORF">RZO55_20975</name>
</gene>
<comment type="subcellular location">
    <subcellularLocation>
        <location evidence="1">Cell membrane</location>
        <topology evidence="1">Multi-pass membrane protein</topology>
    </subcellularLocation>
</comment>
<dbReference type="InterPro" id="IPR003838">
    <property type="entry name" value="ABC3_permease_C"/>
</dbReference>
<dbReference type="Proteomes" id="UP001276854">
    <property type="component" value="Unassembled WGS sequence"/>
</dbReference>
<feature type="transmembrane region" description="Helical" evidence="7">
    <location>
        <begin position="828"/>
        <end position="853"/>
    </location>
</feature>
<feature type="transmembrane region" description="Helical" evidence="7">
    <location>
        <begin position="443"/>
        <end position="466"/>
    </location>
</feature>
<evidence type="ECO:0000313" key="9">
    <source>
        <dbReference type="EMBL" id="MDW2800051.1"/>
    </source>
</evidence>
<dbReference type="RefSeq" id="WP_318066239.1">
    <property type="nucleotide sequence ID" value="NZ_JAWONS010000290.1"/>
</dbReference>
<keyword evidence="5 7" id="KW-0472">Membrane</keyword>
<comment type="similarity">
    <text evidence="6">Belongs to the ABC-4 integral membrane protein family.</text>
</comment>
<keyword evidence="10" id="KW-1185">Reference proteome</keyword>
<evidence type="ECO:0000256" key="5">
    <source>
        <dbReference type="ARBA" id="ARBA00023136"/>
    </source>
</evidence>
<dbReference type="Pfam" id="PF02687">
    <property type="entry name" value="FtsX"/>
    <property type="match status" value="2"/>
</dbReference>
<name>A0ABU4GQY3_9CLOT</name>